<gene>
    <name evidence="2" type="ORF">CHO01_13180</name>
    <name evidence="3" type="ORF">HNR08_000800</name>
</gene>
<reference evidence="2 4" key="1">
    <citation type="submission" date="2019-07" db="EMBL/GenBank/DDBJ databases">
        <title>Whole genome shotgun sequence of Cellulomonas hominis NBRC 16055.</title>
        <authorList>
            <person name="Hosoyama A."/>
            <person name="Uohara A."/>
            <person name="Ohji S."/>
            <person name="Ichikawa N."/>
        </authorList>
    </citation>
    <scope>NUCLEOTIDE SEQUENCE [LARGE SCALE GENOMIC DNA]</scope>
    <source>
        <strain evidence="2 4">NBRC 16055</strain>
    </source>
</reference>
<evidence type="ECO:0000313" key="3">
    <source>
        <dbReference type="EMBL" id="MBB5472064.1"/>
    </source>
</evidence>
<dbReference type="RefSeq" id="WP_146835449.1">
    <property type="nucleotide sequence ID" value="NZ_BJVQ01000012.1"/>
</dbReference>
<evidence type="ECO:0000313" key="2">
    <source>
        <dbReference type="EMBL" id="GEL46202.1"/>
    </source>
</evidence>
<dbReference type="PROSITE" id="PS51257">
    <property type="entry name" value="PROKAR_LIPOPROTEIN"/>
    <property type="match status" value="1"/>
</dbReference>
<proteinExistence type="predicted"/>
<accession>A0A511FAC6</accession>
<organism evidence="2 4">
    <name type="scientific">Cellulomonas hominis</name>
    <dbReference type="NCBI Taxonomy" id="156981"/>
    <lineage>
        <taxon>Bacteria</taxon>
        <taxon>Bacillati</taxon>
        <taxon>Actinomycetota</taxon>
        <taxon>Actinomycetes</taxon>
        <taxon>Micrococcales</taxon>
        <taxon>Cellulomonadaceae</taxon>
        <taxon>Cellulomonas</taxon>
    </lineage>
</organism>
<feature type="chain" id="PRO_5036363230" description="DUF5666 domain-containing protein" evidence="1">
    <location>
        <begin position="23"/>
        <end position="108"/>
    </location>
</feature>
<sequence>MRRAAVVAAAVLLLAGCGAARGEPTVTGVVAGVDGADGSGSPQLAEPSDAYYHQIPLAAPGVEYRDAAGGEIEAGDLRDGDLVSVWIGDGCAESFPPQCDLRAVHVTG</sequence>
<evidence type="ECO:0008006" key="6">
    <source>
        <dbReference type="Google" id="ProtNLM"/>
    </source>
</evidence>
<reference evidence="3 5" key="2">
    <citation type="submission" date="2020-08" db="EMBL/GenBank/DDBJ databases">
        <title>Sequencing the genomes of 1000 actinobacteria strains.</title>
        <authorList>
            <person name="Klenk H.-P."/>
        </authorList>
    </citation>
    <scope>NUCLEOTIDE SEQUENCE [LARGE SCALE GENOMIC DNA]</scope>
    <source>
        <strain evidence="3 5">DSM 9581</strain>
    </source>
</reference>
<dbReference type="EMBL" id="BJVQ01000012">
    <property type="protein sequence ID" value="GEL46202.1"/>
    <property type="molecule type" value="Genomic_DNA"/>
</dbReference>
<evidence type="ECO:0000313" key="5">
    <source>
        <dbReference type="Proteomes" id="UP000564629"/>
    </source>
</evidence>
<protein>
    <recommendedName>
        <fullName evidence="6">DUF5666 domain-containing protein</fullName>
    </recommendedName>
</protein>
<dbReference type="Proteomes" id="UP000321723">
    <property type="component" value="Unassembled WGS sequence"/>
</dbReference>
<dbReference type="AlphaFoldDB" id="A0A511FAC6"/>
<dbReference type="EMBL" id="JACHDN010000001">
    <property type="protein sequence ID" value="MBB5472064.1"/>
    <property type="molecule type" value="Genomic_DNA"/>
</dbReference>
<feature type="signal peptide" evidence="1">
    <location>
        <begin position="1"/>
        <end position="22"/>
    </location>
</feature>
<evidence type="ECO:0000313" key="4">
    <source>
        <dbReference type="Proteomes" id="UP000321723"/>
    </source>
</evidence>
<keyword evidence="4" id="KW-1185">Reference proteome</keyword>
<dbReference type="Proteomes" id="UP000564629">
    <property type="component" value="Unassembled WGS sequence"/>
</dbReference>
<evidence type="ECO:0000256" key="1">
    <source>
        <dbReference type="SAM" id="SignalP"/>
    </source>
</evidence>
<keyword evidence="1" id="KW-0732">Signal</keyword>
<name>A0A511FAC6_9CELL</name>
<comment type="caution">
    <text evidence="2">The sequence shown here is derived from an EMBL/GenBank/DDBJ whole genome shotgun (WGS) entry which is preliminary data.</text>
</comment>
<dbReference type="OrthoDB" id="5149991at2"/>